<evidence type="ECO:0000313" key="3">
    <source>
        <dbReference type="Proteomes" id="UP000184932"/>
    </source>
</evidence>
<keyword evidence="3" id="KW-1185">Reference proteome</keyword>
<sequence length="246" mass="25754">MSRAEDSVQAALGPALLERFDGMAHQAQLPAITVDGLRVELSISGLGRAPEAADPEAADPESSVALLRRLVEEARPFVAVLDKAVPSARSDLARHGWPEGLARGAGDVAAHLPLFHRGRADSAAGHRRPDLRLSRFGRWRGGGGSPLPRCRLRGRQPSGPARPARALSTPPPPFRAGRPRGSGRSASVPHRLAPRAAVALPPPAEIPPSTPPSSIPSSCSSSAPAGCCRVCAPRWPCCARIGRRTG</sequence>
<dbReference type="AlphaFoldDB" id="A0A1N6ECE5"/>
<name>A0A1N6ECE5_9RHOB</name>
<protein>
    <submittedName>
        <fullName evidence="2">Uncharacterized protein</fullName>
    </submittedName>
</protein>
<feature type="region of interest" description="Disordered" evidence="1">
    <location>
        <begin position="142"/>
        <end position="189"/>
    </location>
</feature>
<accession>A0A1N6ECE5</accession>
<organism evidence="2 3">
    <name type="scientific">Vannielia litorea</name>
    <dbReference type="NCBI Taxonomy" id="1217970"/>
    <lineage>
        <taxon>Bacteria</taxon>
        <taxon>Pseudomonadati</taxon>
        <taxon>Pseudomonadota</taxon>
        <taxon>Alphaproteobacteria</taxon>
        <taxon>Rhodobacterales</taxon>
        <taxon>Paracoccaceae</taxon>
        <taxon>Vannielia</taxon>
    </lineage>
</organism>
<dbReference type="EMBL" id="FSRL01000001">
    <property type="protein sequence ID" value="SIN80631.1"/>
    <property type="molecule type" value="Genomic_DNA"/>
</dbReference>
<gene>
    <name evidence="2" type="ORF">SAMN05444002_0582</name>
</gene>
<evidence type="ECO:0000313" key="2">
    <source>
        <dbReference type="EMBL" id="SIN80631.1"/>
    </source>
</evidence>
<proteinExistence type="predicted"/>
<evidence type="ECO:0000256" key="1">
    <source>
        <dbReference type="SAM" id="MobiDB-lite"/>
    </source>
</evidence>
<dbReference type="STRING" id="1217970.SAMN05444002_0582"/>
<dbReference type="Proteomes" id="UP000184932">
    <property type="component" value="Unassembled WGS sequence"/>
</dbReference>
<reference evidence="3" key="1">
    <citation type="submission" date="2016-11" db="EMBL/GenBank/DDBJ databases">
        <authorList>
            <person name="Varghese N."/>
            <person name="Submissions S."/>
        </authorList>
    </citation>
    <scope>NUCLEOTIDE SEQUENCE [LARGE SCALE GENOMIC DNA]</scope>
    <source>
        <strain evidence="3">DSM 29440</strain>
    </source>
</reference>